<protein>
    <recommendedName>
        <fullName evidence="2">Dit-like phage tail protein N-terminal domain-containing protein</fullName>
    </recommendedName>
</protein>
<comment type="caution">
    <text evidence="3">The sequence shown here is derived from an EMBL/GenBank/DDBJ whole genome shotgun (WGS) entry which is preliminary data.</text>
</comment>
<feature type="compositionally biased region" description="Polar residues" evidence="1">
    <location>
        <begin position="182"/>
        <end position="206"/>
    </location>
</feature>
<dbReference type="RefSeq" id="WP_273556287.1">
    <property type="nucleotide sequence ID" value="NZ_JAQRFI010000055.1"/>
</dbReference>
<evidence type="ECO:0000313" key="4">
    <source>
        <dbReference type="Proteomes" id="UP001217178"/>
    </source>
</evidence>
<evidence type="ECO:0000313" key="3">
    <source>
        <dbReference type="EMBL" id="MDC9591042.1"/>
    </source>
</evidence>
<dbReference type="InterPro" id="IPR048494">
    <property type="entry name" value="Dit-like_N"/>
</dbReference>
<gene>
    <name evidence="3" type="ORF">PSI23_17555</name>
</gene>
<keyword evidence="4" id="KW-1185">Reference proteome</keyword>
<name>A0ABT5LIT2_9GAMM</name>
<reference evidence="3 4" key="1">
    <citation type="submission" date="2023-02" db="EMBL/GenBank/DDBJ databases">
        <title>Entomopathogenic bacteria.</title>
        <authorList>
            <person name="Machado R.A."/>
        </authorList>
    </citation>
    <scope>NUCLEOTIDE SEQUENCE [LARGE SCALE GENOMIC DNA]</scope>
    <source>
        <strain evidence="3 4">XENO-10</strain>
    </source>
</reference>
<accession>A0ABT5LIT2</accession>
<sequence length="271" mass="28598">MFSLNQTTIMNAARGGGILSIINSVLSPGYGIYYASGSNKGGKPFSPTSFISVETGKEATIATAPLEKGGYSSYNKVQRPGEVRVTFTIEGWTGFSGAIPNLTNLSLTSRADVLETLDKMIASAETYDIETPDTTYTSYDLTKYDYRIRSESGVTLLIVNAVFQAVMDVAEVKVSGGKSKGEQQNNKICKSPSMDTESNNSGTKPPTLSDVKSALTGLKKSLSSAATKVADKVTSEFTKATSSVAGSLNNAVISSVDQMSKGVTDLAKNLT</sequence>
<evidence type="ECO:0000256" key="1">
    <source>
        <dbReference type="SAM" id="MobiDB-lite"/>
    </source>
</evidence>
<feature type="domain" description="Dit-like phage tail protein N-terminal" evidence="2">
    <location>
        <begin position="49"/>
        <end position="167"/>
    </location>
</feature>
<dbReference type="Pfam" id="PF21821">
    <property type="entry name" value="Dit_like"/>
    <property type="match status" value="1"/>
</dbReference>
<dbReference type="EMBL" id="JAQRFI010000055">
    <property type="protein sequence ID" value="MDC9591042.1"/>
    <property type="molecule type" value="Genomic_DNA"/>
</dbReference>
<dbReference type="Proteomes" id="UP001217178">
    <property type="component" value="Unassembled WGS sequence"/>
</dbReference>
<evidence type="ECO:0000259" key="2">
    <source>
        <dbReference type="Pfam" id="PF21821"/>
    </source>
</evidence>
<proteinExistence type="predicted"/>
<feature type="region of interest" description="Disordered" evidence="1">
    <location>
        <begin position="174"/>
        <end position="209"/>
    </location>
</feature>
<organism evidence="3 4">
    <name type="scientific">Xenorhabdus yunnanensis</name>
    <dbReference type="NCBI Taxonomy" id="3025878"/>
    <lineage>
        <taxon>Bacteria</taxon>
        <taxon>Pseudomonadati</taxon>
        <taxon>Pseudomonadota</taxon>
        <taxon>Gammaproteobacteria</taxon>
        <taxon>Enterobacterales</taxon>
        <taxon>Morganellaceae</taxon>
        <taxon>Xenorhabdus</taxon>
    </lineage>
</organism>